<name>A0A1B6D823_9HEMI</name>
<keyword evidence="5" id="KW-0723">Serine/threonine-protein kinase</keyword>
<evidence type="ECO:0000256" key="6">
    <source>
        <dbReference type="ARBA" id="ARBA00022679"/>
    </source>
</evidence>
<keyword evidence="12 14" id="KW-0067">ATP-binding</keyword>
<evidence type="ECO:0000313" key="17">
    <source>
        <dbReference type="EMBL" id="JAS21843.1"/>
    </source>
</evidence>
<dbReference type="GO" id="GO:0005524">
    <property type="term" value="F:ATP binding"/>
    <property type="evidence" value="ECO:0007669"/>
    <property type="project" value="UniProtKB-UniRule"/>
</dbReference>
<evidence type="ECO:0000259" key="16">
    <source>
        <dbReference type="PROSITE" id="PS50011"/>
    </source>
</evidence>
<dbReference type="GO" id="GO:0030036">
    <property type="term" value="P:actin cytoskeleton organization"/>
    <property type="evidence" value="ECO:0007669"/>
    <property type="project" value="TreeGrafter"/>
</dbReference>
<evidence type="ECO:0000256" key="11">
    <source>
        <dbReference type="ARBA" id="ARBA00022833"/>
    </source>
</evidence>
<dbReference type="FunFam" id="3.30.200.20:FF:000038">
    <property type="entry name" value="LIM domain kinase 2"/>
    <property type="match status" value="1"/>
</dbReference>
<evidence type="ECO:0000256" key="4">
    <source>
        <dbReference type="ARBA" id="ARBA00022490"/>
    </source>
</evidence>
<evidence type="ECO:0000256" key="3">
    <source>
        <dbReference type="ARBA" id="ARBA00012513"/>
    </source>
</evidence>
<dbReference type="GO" id="GO:0005634">
    <property type="term" value="C:nucleus"/>
    <property type="evidence" value="ECO:0007669"/>
    <property type="project" value="TreeGrafter"/>
</dbReference>
<evidence type="ECO:0000256" key="12">
    <source>
        <dbReference type="ARBA" id="ARBA00022840"/>
    </source>
</evidence>
<dbReference type="Pfam" id="PF00069">
    <property type="entry name" value="Pkinase"/>
    <property type="match status" value="1"/>
</dbReference>
<feature type="region of interest" description="Disordered" evidence="15">
    <location>
        <begin position="161"/>
        <end position="192"/>
    </location>
</feature>
<evidence type="ECO:0000256" key="15">
    <source>
        <dbReference type="SAM" id="MobiDB-lite"/>
    </source>
</evidence>
<evidence type="ECO:0000256" key="5">
    <source>
        <dbReference type="ARBA" id="ARBA00022527"/>
    </source>
</evidence>
<dbReference type="EMBL" id="GEDC01015455">
    <property type="protein sequence ID" value="JAS21843.1"/>
    <property type="molecule type" value="Transcribed_RNA"/>
</dbReference>
<feature type="compositionally biased region" description="Polar residues" evidence="15">
    <location>
        <begin position="169"/>
        <end position="185"/>
    </location>
</feature>
<evidence type="ECO:0000256" key="2">
    <source>
        <dbReference type="ARBA" id="ARBA00005843"/>
    </source>
</evidence>
<dbReference type="PANTHER" id="PTHR46485">
    <property type="entry name" value="LIM DOMAIN KINASE 1"/>
    <property type="match status" value="1"/>
</dbReference>
<comment type="similarity">
    <text evidence="2">Belongs to the protein kinase superfamily. TKL Ser/Thr protein kinase family.</text>
</comment>
<gene>
    <name evidence="18" type="ORF">g.27560</name>
    <name evidence="17" type="ORF">g.27561</name>
</gene>
<dbReference type="PANTHER" id="PTHR46485:SF4">
    <property type="entry name" value="LIM DOMAIN KINASE 1"/>
    <property type="match status" value="1"/>
</dbReference>
<evidence type="ECO:0000256" key="7">
    <source>
        <dbReference type="ARBA" id="ARBA00022723"/>
    </source>
</evidence>
<keyword evidence="8" id="KW-0677">Repeat</keyword>
<dbReference type="PROSITE" id="PS00107">
    <property type="entry name" value="PROTEIN_KINASE_ATP"/>
    <property type="match status" value="1"/>
</dbReference>
<keyword evidence="9 14" id="KW-0547">Nucleotide-binding</keyword>
<keyword evidence="13" id="KW-0440">LIM domain</keyword>
<keyword evidence="6" id="KW-0808">Transferase</keyword>
<dbReference type="AlphaFoldDB" id="A0A1B6D823"/>
<dbReference type="Gene3D" id="1.10.510.10">
    <property type="entry name" value="Transferase(Phosphotransferase) domain 1"/>
    <property type="match status" value="1"/>
</dbReference>
<keyword evidence="4" id="KW-0963">Cytoplasm</keyword>
<dbReference type="GO" id="GO:0005737">
    <property type="term" value="C:cytoplasm"/>
    <property type="evidence" value="ECO:0007669"/>
    <property type="project" value="UniProtKB-SubCell"/>
</dbReference>
<dbReference type="EC" id="2.7.11.1" evidence="3"/>
<evidence type="ECO:0000256" key="1">
    <source>
        <dbReference type="ARBA" id="ARBA00004496"/>
    </source>
</evidence>
<keyword evidence="7" id="KW-0479">Metal-binding</keyword>
<dbReference type="PROSITE" id="PS50011">
    <property type="entry name" value="PROTEIN_KINASE_DOM"/>
    <property type="match status" value="1"/>
</dbReference>
<feature type="binding site" evidence="14">
    <location>
        <position position="38"/>
    </location>
    <ligand>
        <name>ATP</name>
        <dbReference type="ChEBI" id="CHEBI:30616"/>
    </ligand>
</feature>
<dbReference type="GO" id="GO:0004674">
    <property type="term" value="F:protein serine/threonine kinase activity"/>
    <property type="evidence" value="ECO:0007669"/>
    <property type="project" value="UniProtKB-KW"/>
</dbReference>
<sequence>QRIFRASDLVKGQLLGQGFFGQVYQVTHRDTGEVMVLKELYRVEEDAQKNFLKEVAVLRSLHHHNVLRFIGVLYKEKKLHLVTEFISGGTLKELIQDMNELLPWEQRVNFAKDIAAGMTYLHSMNIIHRDLNSHNCLVREDKTVVVADFGLARIISQSNTEHGPGVKLHSTNNSRKYGSKSSGHNSQRRCERKKRYTVVGNPYWMAPEMMKGNKYDEKVDIFSFGIVLCEIIGRVHADPDFLPRSSDFGLNQKLFCEKFCTTCPEPFYKIAFLCCDLNPDRRPPFEVMEVWLEGLSMHLSVGKPLPQDLEFDIYHYTGRSASSSESTTPEVVTPEVLRPSRGPAPPLRPIQEKNMTCYTTPAENNIMQNIDKFYPSSITPCLCDTASSEISNVDLQTPPAEKKLTNNASTNQRMKYFDNNSPVASSADKFNISTFHFKKKNSLPQHQNIESTAL</sequence>
<proteinExistence type="inferred from homology"/>
<comment type="subcellular location">
    <subcellularLocation>
        <location evidence="1">Cytoplasm</location>
    </subcellularLocation>
</comment>
<dbReference type="InterPro" id="IPR017441">
    <property type="entry name" value="Protein_kinase_ATP_BS"/>
</dbReference>
<protein>
    <recommendedName>
        <fullName evidence="3">non-specific serine/threonine protein kinase</fullName>
        <ecNumber evidence="3">2.7.11.1</ecNumber>
    </recommendedName>
</protein>
<evidence type="ECO:0000313" key="18">
    <source>
        <dbReference type="EMBL" id="JAS33721.1"/>
    </source>
</evidence>
<dbReference type="InterPro" id="IPR011009">
    <property type="entry name" value="Kinase-like_dom_sf"/>
</dbReference>
<reference evidence="17" key="1">
    <citation type="submission" date="2015-12" db="EMBL/GenBank/DDBJ databases">
        <title>De novo transcriptome assembly of four potential Pierce s Disease insect vectors from Arizona vineyards.</title>
        <authorList>
            <person name="Tassone E.E."/>
        </authorList>
    </citation>
    <scope>NUCLEOTIDE SEQUENCE</scope>
</reference>
<accession>A0A1B6D823</accession>
<evidence type="ECO:0000256" key="9">
    <source>
        <dbReference type="ARBA" id="ARBA00022741"/>
    </source>
</evidence>
<feature type="domain" description="Protein kinase" evidence="16">
    <location>
        <begin position="9"/>
        <end position="292"/>
    </location>
</feature>
<dbReference type="SUPFAM" id="SSF56112">
    <property type="entry name" value="Protein kinase-like (PK-like)"/>
    <property type="match status" value="1"/>
</dbReference>
<feature type="compositionally biased region" description="Low complexity" evidence="15">
    <location>
        <begin position="322"/>
        <end position="336"/>
    </location>
</feature>
<keyword evidence="11" id="KW-0862">Zinc</keyword>
<feature type="non-terminal residue" evidence="17">
    <location>
        <position position="1"/>
    </location>
</feature>
<dbReference type="EMBL" id="GEDC01003577">
    <property type="protein sequence ID" value="JAS33721.1"/>
    <property type="molecule type" value="Transcribed_RNA"/>
</dbReference>
<dbReference type="InterPro" id="IPR050940">
    <property type="entry name" value="Actin_reg-Ser/Thr_kinase"/>
</dbReference>
<feature type="region of interest" description="Disordered" evidence="15">
    <location>
        <begin position="321"/>
        <end position="351"/>
    </location>
</feature>
<dbReference type="GO" id="GO:0046872">
    <property type="term" value="F:metal ion binding"/>
    <property type="evidence" value="ECO:0007669"/>
    <property type="project" value="UniProtKB-KW"/>
</dbReference>
<dbReference type="Gene3D" id="3.30.200.20">
    <property type="entry name" value="Phosphorylase Kinase, domain 1"/>
    <property type="match status" value="1"/>
</dbReference>
<dbReference type="FunFam" id="1.10.510.10:FF:000197">
    <property type="entry name" value="LIM domain kinase 2 isoform X1"/>
    <property type="match status" value="1"/>
</dbReference>
<dbReference type="InterPro" id="IPR000719">
    <property type="entry name" value="Prot_kinase_dom"/>
</dbReference>
<evidence type="ECO:0000256" key="14">
    <source>
        <dbReference type="PROSITE-ProRule" id="PRU10141"/>
    </source>
</evidence>
<evidence type="ECO:0000256" key="8">
    <source>
        <dbReference type="ARBA" id="ARBA00022737"/>
    </source>
</evidence>
<keyword evidence="10" id="KW-0418">Kinase</keyword>
<organism evidence="17">
    <name type="scientific">Clastoptera arizonana</name>
    <name type="common">Arizona spittle bug</name>
    <dbReference type="NCBI Taxonomy" id="38151"/>
    <lineage>
        <taxon>Eukaryota</taxon>
        <taxon>Metazoa</taxon>
        <taxon>Ecdysozoa</taxon>
        <taxon>Arthropoda</taxon>
        <taxon>Hexapoda</taxon>
        <taxon>Insecta</taxon>
        <taxon>Pterygota</taxon>
        <taxon>Neoptera</taxon>
        <taxon>Paraneoptera</taxon>
        <taxon>Hemiptera</taxon>
        <taxon>Auchenorrhyncha</taxon>
        <taxon>Cercopoidea</taxon>
        <taxon>Clastopteridae</taxon>
        <taxon>Clastoptera</taxon>
    </lineage>
</organism>
<evidence type="ECO:0000256" key="13">
    <source>
        <dbReference type="ARBA" id="ARBA00023038"/>
    </source>
</evidence>
<evidence type="ECO:0000256" key="10">
    <source>
        <dbReference type="ARBA" id="ARBA00022777"/>
    </source>
</evidence>